<dbReference type="InterPro" id="IPR013324">
    <property type="entry name" value="RNA_pol_sigma_r3/r4-like"/>
</dbReference>
<sequence>MLNQPTTQLEHISPQQLEEIRCQMVKFAMLQLKDPDLAEDVVQDALLNAFKNAHAFKGKSALKTWIFAILKNKIIDLIHYRKRTVTVSEICDAEEEPNNFFDERGHWDLNYFEPNEWSNVQSTTYKQEFWVIFETCLEHLPAQQARVFMMREYLEMASEEICQECEISTSNLHVILYRARLQLNACLSKNWFGAKK</sequence>
<dbReference type="GO" id="GO:0003677">
    <property type="term" value="F:DNA binding"/>
    <property type="evidence" value="ECO:0007669"/>
    <property type="project" value="UniProtKB-KW"/>
</dbReference>
<dbReference type="InterPro" id="IPR007627">
    <property type="entry name" value="RNA_pol_sigma70_r2"/>
</dbReference>
<keyword evidence="3 6" id="KW-0731">Sigma factor</keyword>
<reference evidence="10 11" key="2">
    <citation type="submission" date="2018-11" db="EMBL/GenBank/DDBJ databases">
        <title>Genomic Encyclopedia of Type Strains, Phase IV (KMG-IV): sequencing the most valuable type-strain genomes for metagenomic binning, comparative biology and taxonomic classification.</title>
        <authorList>
            <person name="Goeker M."/>
        </authorList>
    </citation>
    <scope>NUCLEOTIDE SEQUENCE [LARGE SCALE GENOMIC DNA]</scope>
    <source>
        <strain evidence="10 11">DSM 25797</strain>
    </source>
</reference>
<keyword evidence="2 6" id="KW-0805">Transcription regulation</keyword>
<dbReference type="SUPFAM" id="SSF88946">
    <property type="entry name" value="Sigma2 domain of RNA polymerase sigma factors"/>
    <property type="match status" value="1"/>
</dbReference>
<evidence type="ECO:0000313" key="11">
    <source>
        <dbReference type="Proteomes" id="UP000276901"/>
    </source>
</evidence>
<accession>A0AAE6X5R3</accession>
<dbReference type="EMBL" id="RKQT01000004">
    <property type="protein sequence ID" value="RPE91998.1"/>
    <property type="molecule type" value="Genomic_DNA"/>
</dbReference>
<dbReference type="Pfam" id="PF04542">
    <property type="entry name" value="Sigma70_r2"/>
    <property type="match status" value="1"/>
</dbReference>
<dbReference type="GO" id="GO:0006352">
    <property type="term" value="P:DNA-templated transcription initiation"/>
    <property type="evidence" value="ECO:0007669"/>
    <property type="project" value="InterPro"/>
</dbReference>
<dbReference type="InterPro" id="IPR000838">
    <property type="entry name" value="RNA_pol_sigma70_ECF_CS"/>
</dbReference>
<evidence type="ECO:0000256" key="4">
    <source>
        <dbReference type="ARBA" id="ARBA00023125"/>
    </source>
</evidence>
<keyword evidence="4 6" id="KW-0238">DNA-binding</keyword>
<comment type="similarity">
    <text evidence="1 6">Belongs to the sigma-70 factor family. ECF subfamily.</text>
</comment>
<proteinExistence type="inferred from homology"/>
<dbReference type="NCBIfam" id="TIGR02943">
    <property type="entry name" value="Sig70_famx1"/>
    <property type="match status" value="1"/>
</dbReference>
<dbReference type="SUPFAM" id="SSF88659">
    <property type="entry name" value="Sigma3 and sigma4 domains of RNA polymerase sigma factors"/>
    <property type="match status" value="1"/>
</dbReference>
<dbReference type="Gene3D" id="1.10.1740.10">
    <property type="match status" value="1"/>
</dbReference>
<evidence type="ECO:0000259" key="7">
    <source>
        <dbReference type="Pfam" id="PF04542"/>
    </source>
</evidence>
<dbReference type="CDD" id="cd06171">
    <property type="entry name" value="Sigma70_r4"/>
    <property type="match status" value="1"/>
</dbReference>
<dbReference type="NCBIfam" id="NF009182">
    <property type="entry name" value="PRK12530.1"/>
    <property type="match status" value="1"/>
</dbReference>
<dbReference type="GO" id="GO:0016987">
    <property type="term" value="F:sigma factor activity"/>
    <property type="evidence" value="ECO:0007669"/>
    <property type="project" value="UniProtKB-KW"/>
</dbReference>
<dbReference type="AlphaFoldDB" id="A0AAE6X5R3"/>
<evidence type="ECO:0000313" key="12">
    <source>
        <dbReference type="Proteomes" id="UP000502287"/>
    </source>
</evidence>
<gene>
    <name evidence="9" type="ORF">A4G17_02465</name>
    <name evidence="10" type="ORF">EDC49_1799</name>
</gene>
<organism evidence="9 12">
    <name type="scientific">Frederiksenia canicola</name>
    <dbReference type="NCBI Taxonomy" id="123824"/>
    <lineage>
        <taxon>Bacteria</taxon>
        <taxon>Pseudomonadati</taxon>
        <taxon>Pseudomonadota</taxon>
        <taxon>Gammaproteobacteria</taxon>
        <taxon>Pasteurellales</taxon>
        <taxon>Pasteurellaceae</taxon>
        <taxon>Frederiksenia</taxon>
    </lineage>
</organism>
<evidence type="ECO:0000256" key="1">
    <source>
        <dbReference type="ARBA" id="ARBA00010641"/>
    </source>
</evidence>
<evidence type="ECO:0000256" key="6">
    <source>
        <dbReference type="RuleBase" id="RU000716"/>
    </source>
</evidence>
<evidence type="ECO:0000256" key="3">
    <source>
        <dbReference type="ARBA" id="ARBA00023082"/>
    </source>
</evidence>
<dbReference type="RefSeq" id="WP_123957393.1">
    <property type="nucleotide sequence ID" value="NZ_CP015029.1"/>
</dbReference>
<dbReference type="PANTHER" id="PTHR43133">
    <property type="entry name" value="RNA POLYMERASE ECF-TYPE SIGMA FACTO"/>
    <property type="match status" value="1"/>
</dbReference>
<dbReference type="NCBIfam" id="TIGR02937">
    <property type="entry name" value="sigma70-ECF"/>
    <property type="match status" value="1"/>
</dbReference>
<dbReference type="Proteomes" id="UP000276901">
    <property type="component" value="Unassembled WGS sequence"/>
</dbReference>
<dbReference type="InterPro" id="IPR013325">
    <property type="entry name" value="RNA_pol_sigma_r2"/>
</dbReference>
<evidence type="ECO:0000259" key="8">
    <source>
        <dbReference type="Pfam" id="PF08281"/>
    </source>
</evidence>
<keyword evidence="11" id="KW-1185">Reference proteome</keyword>
<dbReference type="EMBL" id="CP015029">
    <property type="protein sequence ID" value="QIM64389.1"/>
    <property type="molecule type" value="Genomic_DNA"/>
</dbReference>
<evidence type="ECO:0000313" key="9">
    <source>
        <dbReference type="EMBL" id="QIM64389.1"/>
    </source>
</evidence>
<dbReference type="Pfam" id="PF08281">
    <property type="entry name" value="Sigma70_r4_2"/>
    <property type="match status" value="1"/>
</dbReference>
<dbReference type="InterPro" id="IPR036388">
    <property type="entry name" value="WH-like_DNA-bd_sf"/>
</dbReference>
<dbReference type="InterPro" id="IPR014289">
    <property type="entry name" value="RNA_pol_sigma-24-rel"/>
</dbReference>
<dbReference type="InterPro" id="IPR039425">
    <property type="entry name" value="RNA_pol_sigma-70-like"/>
</dbReference>
<dbReference type="InterPro" id="IPR013249">
    <property type="entry name" value="RNA_pol_sigma70_r4_t2"/>
</dbReference>
<evidence type="ECO:0000256" key="2">
    <source>
        <dbReference type="ARBA" id="ARBA00023015"/>
    </source>
</evidence>
<name>A0AAE6X5R3_9PAST</name>
<dbReference type="PROSITE" id="PS01063">
    <property type="entry name" value="SIGMA70_ECF"/>
    <property type="match status" value="1"/>
</dbReference>
<dbReference type="InterPro" id="IPR014284">
    <property type="entry name" value="RNA_pol_sigma-70_dom"/>
</dbReference>
<protein>
    <recommendedName>
        <fullName evidence="6">RNA polymerase sigma factor</fullName>
    </recommendedName>
</protein>
<evidence type="ECO:0000256" key="5">
    <source>
        <dbReference type="ARBA" id="ARBA00023163"/>
    </source>
</evidence>
<dbReference type="Gene3D" id="1.10.10.10">
    <property type="entry name" value="Winged helix-like DNA-binding domain superfamily/Winged helix DNA-binding domain"/>
    <property type="match status" value="1"/>
</dbReference>
<dbReference type="Proteomes" id="UP000502287">
    <property type="component" value="Chromosome"/>
</dbReference>
<reference evidence="9 12" key="1">
    <citation type="submission" date="2016-03" db="EMBL/GenBank/DDBJ databases">
        <authorList>
            <person name="Hansen M.J."/>
            <person name="Bojesen A.M."/>
            <person name="Planet P."/>
        </authorList>
    </citation>
    <scope>NUCLEOTIDE SEQUENCE [LARGE SCALE GENOMIC DNA]</scope>
    <source>
        <strain evidence="9 12">HPA 21</strain>
    </source>
</reference>
<dbReference type="PANTHER" id="PTHR43133:SF8">
    <property type="entry name" value="RNA POLYMERASE SIGMA FACTOR HI_1459-RELATED"/>
    <property type="match status" value="1"/>
</dbReference>
<evidence type="ECO:0000313" key="10">
    <source>
        <dbReference type="EMBL" id="RPE91998.1"/>
    </source>
</evidence>
<feature type="domain" description="RNA polymerase sigma factor 70 region 4 type 2" evidence="8">
    <location>
        <begin position="132"/>
        <end position="183"/>
    </location>
</feature>
<keyword evidence="5 6" id="KW-0804">Transcription</keyword>
<feature type="domain" description="RNA polymerase sigma-70 region 2" evidence="7">
    <location>
        <begin position="25"/>
        <end position="83"/>
    </location>
</feature>
<dbReference type="KEGG" id="fcl:A4G17_02465"/>